<proteinExistence type="predicted"/>
<dbReference type="AlphaFoldDB" id="A0A6G0WUD7"/>
<comment type="caution">
    <text evidence="2">The sequence shown here is derived from an EMBL/GenBank/DDBJ whole genome shotgun (WGS) entry which is preliminary data.</text>
</comment>
<name>A0A6G0WUD7_9STRA</name>
<evidence type="ECO:0008006" key="4">
    <source>
        <dbReference type="Google" id="ProtNLM"/>
    </source>
</evidence>
<dbReference type="PANTHER" id="PTHR35899:SF1">
    <property type="entry name" value="PEPTIDASE C1A PAPAIN C-TERMINAL DOMAIN-CONTAINING PROTEIN"/>
    <property type="match status" value="1"/>
</dbReference>
<dbReference type="SUPFAM" id="SSF54001">
    <property type="entry name" value="Cysteine proteinases"/>
    <property type="match status" value="1"/>
</dbReference>
<dbReference type="OrthoDB" id="25576at2759"/>
<evidence type="ECO:0000313" key="3">
    <source>
        <dbReference type="Proteomes" id="UP000481153"/>
    </source>
</evidence>
<accession>A0A6G0WUD7</accession>
<reference evidence="2 3" key="1">
    <citation type="submission" date="2019-07" db="EMBL/GenBank/DDBJ databases">
        <title>Genomics analysis of Aphanomyces spp. identifies a new class of oomycete effector associated with host adaptation.</title>
        <authorList>
            <person name="Gaulin E."/>
        </authorList>
    </citation>
    <scope>NUCLEOTIDE SEQUENCE [LARGE SCALE GENOMIC DNA]</scope>
    <source>
        <strain evidence="2 3">ATCC 201684</strain>
    </source>
</reference>
<organism evidence="2 3">
    <name type="scientific">Aphanomyces euteiches</name>
    <dbReference type="NCBI Taxonomy" id="100861"/>
    <lineage>
        <taxon>Eukaryota</taxon>
        <taxon>Sar</taxon>
        <taxon>Stramenopiles</taxon>
        <taxon>Oomycota</taxon>
        <taxon>Saprolegniomycetes</taxon>
        <taxon>Saprolegniales</taxon>
        <taxon>Verrucalvaceae</taxon>
        <taxon>Aphanomyces</taxon>
    </lineage>
</organism>
<keyword evidence="3" id="KW-1185">Reference proteome</keyword>
<dbReference type="Proteomes" id="UP000481153">
    <property type="component" value="Unassembled WGS sequence"/>
</dbReference>
<dbReference type="Gene3D" id="3.90.70.10">
    <property type="entry name" value="Cysteine proteinases"/>
    <property type="match status" value="1"/>
</dbReference>
<protein>
    <recommendedName>
        <fullName evidence="4">Peptidase C1A papain C-terminal domain-containing protein</fullName>
    </recommendedName>
</protein>
<gene>
    <name evidence="2" type="ORF">Ae201684_011688</name>
</gene>
<dbReference type="VEuPathDB" id="FungiDB:AeMF1_009594"/>
<dbReference type="CDD" id="cd02619">
    <property type="entry name" value="Peptidase_C1"/>
    <property type="match status" value="1"/>
</dbReference>
<evidence type="ECO:0000256" key="1">
    <source>
        <dbReference type="SAM" id="Phobius"/>
    </source>
</evidence>
<dbReference type="EMBL" id="VJMJ01000147">
    <property type="protein sequence ID" value="KAF0731146.1"/>
    <property type="molecule type" value="Genomic_DNA"/>
</dbReference>
<dbReference type="InterPro" id="IPR038765">
    <property type="entry name" value="Papain-like_cys_pep_sf"/>
</dbReference>
<keyword evidence="1" id="KW-0472">Membrane</keyword>
<keyword evidence="1" id="KW-1133">Transmembrane helix</keyword>
<dbReference type="PANTHER" id="PTHR35899">
    <property type="entry name" value="PAPAIN FAMILY CYSTEINE PROTEASE DOMAIN CONTAINING PROTEIN"/>
    <property type="match status" value="1"/>
</dbReference>
<feature type="transmembrane region" description="Helical" evidence="1">
    <location>
        <begin position="33"/>
        <end position="53"/>
    </location>
</feature>
<evidence type="ECO:0000313" key="2">
    <source>
        <dbReference type="EMBL" id="KAF0731146.1"/>
    </source>
</evidence>
<keyword evidence="1" id="KW-0812">Transmembrane</keyword>
<sequence length="568" mass="64231">MLQKSEYKPLYSSDNSLPTVRPTHNARRWMNSYGFPLLVALNVSVLAMVGVMLHRSVVHDSLASSKSLTAKPSFQLQDGVAAFSPAKFSVDHVTPYKDQAGRGTCWDFGTIGALEQSYRKHGVEQGWLQPNEYVAFSEQAYGIEVMELCTGPKDSPQQDACRIADDNVWRNSTEGGEVPLLYYLQGGLTDSVYPSVICPYALFEGHDWECPALHRHKGKNPLSFEIKSMGTHYDEESIKQKLVRSGTAMPLSTNMVTVGHFYPCVGEYAKDPRCAPEACSLCPPELPMATCCIPADDSDGNNMEGEFLAHSGMELDGGHVMLLVAYNDVFRTREGATGGFIVKNSWADGWQGSHSLQYWMQNISEWEERVLCPNSFNPFNWYMPSEDDGLEGIASCLSDDSSEYAKLNRQPLHLECIDDEICVPGRVYFAKNRTTWGDRMHIMCFWEYDSVKKTSRHLCLKPMLQEAISDTFRPVEIYQNDPDLCGFYFLPYETVRRVSALFQGFFVTSFDVEWAPQSYAANQERYPHLDYSLLSASTKTQRGANFDGPFPYAKLFKRMKPRHHRKTL</sequence>